<dbReference type="AlphaFoldDB" id="A0A6J5YIN1"/>
<sequence length="84" mass="8672">MVHVYPAVVHERASGTPAEVAVAVYEVTSAHGAQTEFHDTETERDPAVTSGTEGAAGSRAGTMNSEASEGSLSPTSLIATTWKI</sequence>
<accession>A0A6J5YIN1</accession>
<dbReference type="EMBL" id="CAEMXZ010000043">
    <property type="protein sequence ID" value="CAB4323422.1"/>
    <property type="molecule type" value="Genomic_DNA"/>
</dbReference>
<protein>
    <submittedName>
        <fullName evidence="2">Unannotated protein</fullName>
    </submittedName>
</protein>
<feature type="compositionally biased region" description="Basic and acidic residues" evidence="1">
    <location>
        <begin position="36"/>
        <end position="46"/>
    </location>
</feature>
<evidence type="ECO:0000256" key="1">
    <source>
        <dbReference type="SAM" id="MobiDB-lite"/>
    </source>
</evidence>
<proteinExistence type="predicted"/>
<feature type="region of interest" description="Disordered" evidence="1">
    <location>
        <begin position="32"/>
        <end position="84"/>
    </location>
</feature>
<evidence type="ECO:0000313" key="2">
    <source>
        <dbReference type="EMBL" id="CAB4323422.1"/>
    </source>
</evidence>
<reference evidence="2" key="1">
    <citation type="submission" date="2020-05" db="EMBL/GenBank/DDBJ databases">
        <authorList>
            <person name="Chiriac C."/>
            <person name="Salcher M."/>
            <person name="Ghai R."/>
            <person name="Kavagutti S V."/>
        </authorList>
    </citation>
    <scope>NUCLEOTIDE SEQUENCE</scope>
</reference>
<feature type="compositionally biased region" description="Polar residues" evidence="1">
    <location>
        <begin position="61"/>
        <end position="84"/>
    </location>
</feature>
<organism evidence="2">
    <name type="scientific">freshwater metagenome</name>
    <dbReference type="NCBI Taxonomy" id="449393"/>
    <lineage>
        <taxon>unclassified sequences</taxon>
        <taxon>metagenomes</taxon>
        <taxon>ecological metagenomes</taxon>
    </lineage>
</organism>
<gene>
    <name evidence="2" type="ORF">UFOPK1392_01177</name>
</gene>
<name>A0A6J5YIN1_9ZZZZ</name>